<sequence>MLRTLSGGTHTVATGIALVSPGGEVSDVVTAEVTFKALTEDQIARYIATGEPFDKAGGYGIQGRAAAMIREISGDYYTVVGLPVCRLCELLTEKFGIEVL</sequence>
<name>A0A645I7T4_9ZZZZ</name>
<accession>A0A645I7T4</accession>
<dbReference type="PANTHER" id="PTHR43213:SF5">
    <property type="entry name" value="BIFUNCTIONAL DTTP_UTP PYROPHOSPHATASE_METHYLTRANSFERASE PROTEIN-RELATED"/>
    <property type="match status" value="1"/>
</dbReference>
<dbReference type="Gene3D" id="3.90.950.10">
    <property type="match status" value="1"/>
</dbReference>
<dbReference type="InterPro" id="IPR029001">
    <property type="entry name" value="ITPase-like_fam"/>
</dbReference>
<dbReference type="GO" id="GO:0047429">
    <property type="term" value="F:nucleoside triphosphate diphosphatase activity"/>
    <property type="evidence" value="ECO:0007669"/>
    <property type="project" value="InterPro"/>
</dbReference>
<reference evidence="3" key="1">
    <citation type="submission" date="2019-08" db="EMBL/GenBank/DDBJ databases">
        <authorList>
            <person name="Kucharzyk K."/>
            <person name="Murdoch R.W."/>
            <person name="Higgins S."/>
            <person name="Loffler F."/>
        </authorList>
    </citation>
    <scope>NUCLEOTIDE SEQUENCE</scope>
</reference>
<dbReference type="AlphaFoldDB" id="A0A645I7T4"/>
<proteinExistence type="predicted"/>
<protein>
    <submittedName>
        <fullName evidence="3">Maf-like protein YhdE</fullName>
    </submittedName>
</protein>
<evidence type="ECO:0000256" key="1">
    <source>
        <dbReference type="ARBA" id="ARBA00001968"/>
    </source>
</evidence>
<evidence type="ECO:0000256" key="2">
    <source>
        <dbReference type="ARBA" id="ARBA00022801"/>
    </source>
</evidence>
<dbReference type="Pfam" id="PF02545">
    <property type="entry name" value="Maf"/>
    <property type="match status" value="1"/>
</dbReference>
<dbReference type="SUPFAM" id="SSF52972">
    <property type="entry name" value="ITPase-like"/>
    <property type="match status" value="1"/>
</dbReference>
<dbReference type="InterPro" id="IPR003697">
    <property type="entry name" value="Maf-like"/>
</dbReference>
<comment type="cofactor">
    <cofactor evidence="1">
        <name>a divalent metal cation</name>
        <dbReference type="ChEBI" id="CHEBI:60240"/>
    </cofactor>
</comment>
<dbReference type="EMBL" id="VSSQ01108859">
    <property type="protein sequence ID" value="MPN47395.1"/>
    <property type="molecule type" value="Genomic_DNA"/>
</dbReference>
<comment type="caution">
    <text evidence="3">The sequence shown here is derived from an EMBL/GenBank/DDBJ whole genome shotgun (WGS) entry which is preliminary data.</text>
</comment>
<organism evidence="3">
    <name type="scientific">bioreactor metagenome</name>
    <dbReference type="NCBI Taxonomy" id="1076179"/>
    <lineage>
        <taxon>unclassified sequences</taxon>
        <taxon>metagenomes</taxon>
        <taxon>ecological metagenomes</taxon>
    </lineage>
</organism>
<keyword evidence="2" id="KW-0378">Hydrolase</keyword>
<dbReference type="PANTHER" id="PTHR43213">
    <property type="entry name" value="BIFUNCTIONAL DTTP/UTP PYROPHOSPHATASE/METHYLTRANSFERASE PROTEIN-RELATED"/>
    <property type="match status" value="1"/>
</dbReference>
<evidence type="ECO:0000313" key="3">
    <source>
        <dbReference type="EMBL" id="MPN47395.1"/>
    </source>
</evidence>
<gene>
    <name evidence="3" type="primary">yhdE_8</name>
    <name evidence="3" type="ORF">SDC9_194997</name>
</gene>